<dbReference type="PANTHER" id="PTHR28187:SF1">
    <property type="entry name" value="PROTEIN RCR1-RELATED"/>
    <property type="match status" value="1"/>
</dbReference>
<dbReference type="RefSeq" id="XP_064673900.1">
    <property type="nucleotide sequence ID" value="XM_064817316.1"/>
</dbReference>
<keyword evidence="2" id="KW-0472">Membrane</keyword>
<feature type="transmembrane region" description="Helical" evidence="2">
    <location>
        <begin position="41"/>
        <end position="59"/>
    </location>
</feature>
<evidence type="ECO:0000313" key="3">
    <source>
        <dbReference type="EMBL" id="KAK4116330.1"/>
    </source>
</evidence>
<accession>A0AAN6YW69</accession>
<dbReference type="PANTHER" id="PTHR28187">
    <property type="entry name" value="PROTEIN RCR1-RELATED"/>
    <property type="match status" value="1"/>
</dbReference>
<feature type="compositionally biased region" description="Pro residues" evidence="1">
    <location>
        <begin position="139"/>
        <end position="152"/>
    </location>
</feature>
<proteinExistence type="predicted"/>
<keyword evidence="4" id="KW-1185">Reference proteome</keyword>
<feature type="compositionally biased region" description="Polar residues" evidence="1">
    <location>
        <begin position="106"/>
        <end position="120"/>
    </location>
</feature>
<reference evidence="3" key="2">
    <citation type="submission" date="2023-05" db="EMBL/GenBank/DDBJ databases">
        <authorList>
            <consortium name="Lawrence Berkeley National Laboratory"/>
            <person name="Steindorff A."/>
            <person name="Hensen N."/>
            <person name="Bonometti L."/>
            <person name="Westerberg I."/>
            <person name="Brannstrom I.O."/>
            <person name="Guillou S."/>
            <person name="Cros-Aarteil S."/>
            <person name="Calhoun S."/>
            <person name="Haridas S."/>
            <person name="Kuo A."/>
            <person name="Mondo S."/>
            <person name="Pangilinan J."/>
            <person name="Riley R."/>
            <person name="Labutti K."/>
            <person name="Andreopoulos B."/>
            <person name="Lipzen A."/>
            <person name="Chen C."/>
            <person name="Yanf M."/>
            <person name="Daum C."/>
            <person name="Ng V."/>
            <person name="Clum A."/>
            <person name="Ohm R."/>
            <person name="Martin F."/>
            <person name="Silar P."/>
            <person name="Natvig D."/>
            <person name="Lalanne C."/>
            <person name="Gautier V."/>
            <person name="Ament-Velasquez S.L."/>
            <person name="Kruys A."/>
            <person name="Hutchinson M.I."/>
            <person name="Powell A.J."/>
            <person name="Barry K."/>
            <person name="Miller A.N."/>
            <person name="Grigoriev I.V."/>
            <person name="Debuchy R."/>
            <person name="Gladieux P."/>
            <person name="Thoren M.H."/>
            <person name="Johannesson H."/>
        </authorList>
    </citation>
    <scope>NUCLEOTIDE SEQUENCE</scope>
    <source>
        <strain evidence="3">CBS 508.74</strain>
    </source>
</reference>
<dbReference type="EMBL" id="MU853333">
    <property type="protein sequence ID" value="KAK4116330.1"/>
    <property type="molecule type" value="Genomic_DNA"/>
</dbReference>
<dbReference type="GeneID" id="89941441"/>
<keyword evidence="2" id="KW-0812">Transmembrane</keyword>
<evidence type="ECO:0000313" key="4">
    <source>
        <dbReference type="Proteomes" id="UP001302812"/>
    </source>
</evidence>
<feature type="region of interest" description="Disordered" evidence="1">
    <location>
        <begin position="66"/>
        <end position="152"/>
    </location>
</feature>
<comment type="caution">
    <text evidence="3">The sequence shown here is derived from an EMBL/GenBank/DDBJ whole genome shotgun (WGS) entry which is preliminary data.</text>
</comment>
<dbReference type="GO" id="GO:0016192">
    <property type="term" value="P:vesicle-mediated transport"/>
    <property type="evidence" value="ECO:0007669"/>
    <property type="project" value="TreeGrafter"/>
</dbReference>
<dbReference type="Pfam" id="PF12273">
    <property type="entry name" value="RCR"/>
    <property type="match status" value="1"/>
</dbReference>
<organism evidence="3 4">
    <name type="scientific">Canariomyces notabilis</name>
    <dbReference type="NCBI Taxonomy" id="2074819"/>
    <lineage>
        <taxon>Eukaryota</taxon>
        <taxon>Fungi</taxon>
        <taxon>Dikarya</taxon>
        <taxon>Ascomycota</taxon>
        <taxon>Pezizomycotina</taxon>
        <taxon>Sordariomycetes</taxon>
        <taxon>Sordariomycetidae</taxon>
        <taxon>Sordariales</taxon>
        <taxon>Chaetomiaceae</taxon>
        <taxon>Canariomyces</taxon>
    </lineage>
</organism>
<feature type="compositionally biased region" description="Pro residues" evidence="1">
    <location>
        <begin position="81"/>
        <end position="92"/>
    </location>
</feature>
<evidence type="ECO:0008006" key="5">
    <source>
        <dbReference type="Google" id="ProtNLM"/>
    </source>
</evidence>
<dbReference type="Proteomes" id="UP001302812">
    <property type="component" value="Unassembled WGS sequence"/>
</dbReference>
<reference evidence="3" key="1">
    <citation type="journal article" date="2023" name="Mol. Phylogenet. Evol.">
        <title>Genome-scale phylogeny and comparative genomics of the fungal order Sordariales.</title>
        <authorList>
            <person name="Hensen N."/>
            <person name="Bonometti L."/>
            <person name="Westerberg I."/>
            <person name="Brannstrom I.O."/>
            <person name="Guillou S."/>
            <person name="Cros-Aarteil S."/>
            <person name="Calhoun S."/>
            <person name="Haridas S."/>
            <person name="Kuo A."/>
            <person name="Mondo S."/>
            <person name="Pangilinan J."/>
            <person name="Riley R."/>
            <person name="LaButti K."/>
            <person name="Andreopoulos B."/>
            <person name="Lipzen A."/>
            <person name="Chen C."/>
            <person name="Yan M."/>
            <person name="Daum C."/>
            <person name="Ng V."/>
            <person name="Clum A."/>
            <person name="Steindorff A."/>
            <person name="Ohm R.A."/>
            <person name="Martin F."/>
            <person name="Silar P."/>
            <person name="Natvig D.O."/>
            <person name="Lalanne C."/>
            <person name="Gautier V."/>
            <person name="Ament-Velasquez S.L."/>
            <person name="Kruys A."/>
            <person name="Hutchinson M.I."/>
            <person name="Powell A.J."/>
            <person name="Barry K."/>
            <person name="Miller A.N."/>
            <person name="Grigoriev I.V."/>
            <person name="Debuchy R."/>
            <person name="Gladieux P."/>
            <person name="Hiltunen Thoren M."/>
            <person name="Johannesson H."/>
        </authorList>
    </citation>
    <scope>NUCLEOTIDE SEQUENCE</scope>
    <source>
        <strain evidence="3">CBS 508.74</strain>
    </source>
</reference>
<dbReference type="InterPro" id="IPR020999">
    <property type="entry name" value="Chitin_synth_reg_RCR"/>
</dbReference>
<name>A0AAN6YW69_9PEZI</name>
<keyword evidence="2" id="KW-1133">Transmembrane helix</keyword>
<sequence length="152" mass="17294">MAPVIEGETGMMKRDVCGYGWYLGRDGYCHAYSGWYWWGRWVFAGLAILFVILVFLLLFRNSRRRRRQGQQPLYGTGWMAPAPPYYPPPPQYTPQDNNPLPPGYKPNQNDGYYGQQQEGIQLQPPASAYHRATDNTDYAPPPGPPPNATKPN</sequence>
<dbReference type="AlphaFoldDB" id="A0AAN6YW69"/>
<gene>
    <name evidence="3" type="ORF">N656DRAFT_794650</name>
</gene>
<protein>
    <recommendedName>
        <fullName evidence="5">Chitin synthesis regulation, Congo red resistance, RCR protein</fullName>
    </recommendedName>
</protein>
<evidence type="ECO:0000256" key="2">
    <source>
        <dbReference type="SAM" id="Phobius"/>
    </source>
</evidence>
<evidence type="ECO:0000256" key="1">
    <source>
        <dbReference type="SAM" id="MobiDB-lite"/>
    </source>
</evidence>